<dbReference type="KEGG" id="atl:Athai_19710"/>
<evidence type="ECO:0000313" key="1">
    <source>
        <dbReference type="EMBL" id="BCJ34468.1"/>
    </source>
</evidence>
<proteinExistence type="predicted"/>
<evidence type="ECO:0000313" key="2">
    <source>
        <dbReference type="Proteomes" id="UP000611640"/>
    </source>
</evidence>
<dbReference type="EMBL" id="AP023355">
    <property type="protein sequence ID" value="BCJ34468.1"/>
    <property type="molecule type" value="Genomic_DNA"/>
</dbReference>
<gene>
    <name evidence="1" type="ORF">Athai_19710</name>
</gene>
<keyword evidence="2" id="KW-1185">Reference proteome</keyword>
<accession>A0A7R7DMQ9</accession>
<reference evidence="1 2" key="1">
    <citation type="submission" date="2020-08" db="EMBL/GenBank/DDBJ databases">
        <title>Whole genome shotgun sequence of Actinocatenispora thailandica NBRC 105041.</title>
        <authorList>
            <person name="Komaki H."/>
            <person name="Tamura T."/>
        </authorList>
    </citation>
    <scope>NUCLEOTIDE SEQUENCE [LARGE SCALE GENOMIC DNA]</scope>
    <source>
        <strain evidence="1 2">NBRC 105041</strain>
    </source>
</reference>
<dbReference type="AlphaFoldDB" id="A0A7R7DMQ9"/>
<name>A0A7R7DMQ9_9ACTN</name>
<dbReference type="Proteomes" id="UP000611640">
    <property type="component" value="Chromosome"/>
</dbReference>
<organism evidence="1 2">
    <name type="scientific">Actinocatenispora thailandica</name>
    <dbReference type="NCBI Taxonomy" id="227318"/>
    <lineage>
        <taxon>Bacteria</taxon>
        <taxon>Bacillati</taxon>
        <taxon>Actinomycetota</taxon>
        <taxon>Actinomycetes</taxon>
        <taxon>Micromonosporales</taxon>
        <taxon>Micromonosporaceae</taxon>
        <taxon>Actinocatenispora</taxon>
    </lineage>
</organism>
<protein>
    <submittedName>
        <fullName evidence="1">Uncharacterized protein</fullName>
    </submittedName>
</protein>
<sequence length="122" mass="13496">MGLAARLRRLFSPSRPRGIRSTAQIRAHRGGYQSMLDREATAADLDELREFVASRSGVEFYLEPETTATDTTVAAVAADGEWIRRRVGSAKVASRLATELHTPLYDAGVLGYPAAMRRYRRG</sequence>